<gene>
    <name evidence="4" type="ordered locus">Oter_4442</name>
</gene>
<keyword evidence="5" id="KW-1185">Reference proteome</keyword>
<keyword evidence="1" id="KW-0813">Transport</keyword>
<feature type="domain" description="CzcB-like C-terminal circularly permuted SH3-like" evidence="3">
    <location>
        <begin position="166"/>
        <end position="219"/>
    </location>
</feature>
<dbReference type="GO" id="GO:0015679">
    <property type="term" value="P:plasma membrane copper ion transport"/>
    <property type="evidence" value="ECO:0007669"/>
    <property type="project" value="TreeGrafter"/>
</dbReference>
<accession>B1ZPZ2</accession>
<feature type="compositionally biased region" description="Basic and acidic residues" evidence="2">
    <location>
        <begin position="24"/>
        <end position="46"/>
    </location>
</feature>
<dbReference type="KEGG" id="ote:Oter_4442"/>
<evidence type="ECO:0000256" key="1">
    <source>
        <dbReference type="ARBA" id="ARBA00022448"/>
    </source>
</evidence>
<evidence type="ECO:0000313" key="4">
    <source>
        <dbReference type="EMBL" id="ACB77713.1"/>
    </source>
</evidence>
<dbReference type="HOGENOM" id="CLU_1018771_0_0_0"/>
<dbReference type="PANTHER" id="PTHR30097:SF4">
    <property type="entry name" value="SLR6042 PROTEIN"/>
    <property type="match status" value="1"/>
</dbReference>
<dbReference type="Gene3D" id="2.40.420.20">
    <property type="match status" value="1"/>
</dbReference>
<evidence type="ECO:0000259" key="3">
    <source>
        <dbReference type="Pfam" id="PF25975"/>
    </source>
</evidence>
<feature type="region of interest" description="Disordered" evidence="2">
    <location>
        <begin position="24"/>
        <end position="58"/>
    </location>
</feature>
<dbReference type="Pfam" id="PF25975">
    <property type="entry name" value="CzcB_C"/>
    <property type="match status" value="1"/>
</dbReference>
<dbReference type="InterPro" id="IPR058649">
    <property type="entry name" value="CzcB_C"/>
</dbReference>
<dbReference type="InterPro" id="IPR051909">
    <property type="entry name" value="MFP_Cation_Efflux"/>
</dbReference>
<evidence type="ECO:0000256" key="2">
    <source>
        <dbReference type="SAM" id="MobiDB-lite"/>
    </source>
</evidence>
<dbReference type="GO" id="GO:0030313">
    <property type="term" value="C:cell envelope"/>
    <property type="evidence" value="ECO:0007669"/>
    <property type="project" value="TreeGrafter"/>
</dbReference>
<organism evidence="4 5">
    <name type="scientific">Opitutus terrae (strain DSM 11246 / JCM 15787 / PB90-1)</name>
    <dbReference type="NCBI Taxonomy" id="452637"/>
    <lineage>
        <taxon>Bacteria</taxon>
        <taxon>Pseudomonadati</taxon>
        <taxon>Verrucomicrobiota</taxon>
        <taxon>Opitutia</taxon>
        <taxon>Opitutales</taxon>
        <taxon>Opitutaceae</taxon>
        <taxon>Opitutus</taxon>
    </lineage>
</organism>
<dbReference type="AlphaFoldDB" id="B1ZPZ2"/>
<proteinExistence type="predicted"/>
<dbReference type="RefSeq" id="WP_012377227.1">
    <property type="nucleotide sequence ID" value="NC_010571.1"/>
</dbReference>
<name>B1ZPZ2_OPITP</name>
<dbReference type="GO" id="GO:0060003">
    <property type="term" value="P:copper ion export"/>
    <property type="evidence" value="ECO:0007669"/>
    <property type="project" value="TreeGrafter"/>
</dbReference>
<dbReference type="PROSITE" id="PS51257">
    <property type="entry name" value="PROKAR_LIPOPROTEIN"/>
    <property type="match status" value="1"/>
</dbReference>
<sequence>MSRVRFFLLVASACVALGVTGCGEKKAPSAHGNDEKEAEGHAHGEAESEAGASFKDGQGLSLAPATREAIGVKTAEVEERKLARAFTVTATVFDAGPPARALTLVPPELADELERLQPSEAKVLSVRRDISTALTQIEVVLALPGSPKVGTTREVAFRGAERTIAAVPRSALLRSATGTFVYVVNGAHLLRTAVKTGASDDNFIEITDGLYSGDMIAVSAVEELWLTELRLTKGGGHSH</sequence>
<dbReference type="OrthoDB" id="192147at2"/>
<dbReference type="PANTHER" id="PTHR30097">
    <property type="entry name" value="CATION EFFLUX SYSTEM PROTEIN CUSB"/>
    <property type="match status" value="1"/>
</dbReference>
<reference evidence="4 5" key="1">
    <citation type="journal article" date="2011" name="J. Bacteriol.">
        <title>Genome sequence of the verrucomicrobium Opitutus terrae PB90-1, an abundant inhabitant of rice paddy soil ecosystems.</title>
        <authorList>
            <person name="van Passel M.W."/>
            <person name="Kant R."/>
            <person name="Palva A."/>
            <person name="Copeland A."/>
            <person name="Lucas S."/>
            <person name="Lapidus A."/>
            <person name="Glavina del Rio T."/>
            <person name="Pitluck S."/>
            <person name="Goltsman E."/>
            <person name="Clum A."/>
            <person name="Sun H."/>
            <person name="Schmutz J."/>
            <person name="Larimer F.W."/>
            <person name="Land M.L."/>
            <person name="Hauser L."/>
            <person name="Kyrpides N."/>
            <person name="Mikhailova N."/>
            <person name="Richardson P.P."/>
            <person name="Janssen P.H."/>
            <person name="de Vos W.M."/>
            <person name="Smidt H."/>
        </authorList>
    </citation>
    <scope>NUCLEOTIDE SEQUENCE [LARGE SCALE GENOMIC DNA]</scope>
    <source>
        <strain evidence="5">DSM 11246 / JCM 15787 / PB90-1</strain>
    </source>
</reference>
<dbReference type="STRING" id="452637.Oter_4442"/>
<evidence type="ECO:0000313" key="5">
    <source>
        <dbReference type="Proteomes" id="UP000007013"/>
    </source>
</evidence>
<protein>
    <recommendedName>
        <fullName evidence="3">CzcB-like C-terminal circularly permuted SH3-like domain-containing protein</fullName>
    </recommendedName>
</protein>
<dbReference type="EMBL" id="CP001032">
    <property type="protein sequence ID" value="ACB77713.1"/>
    <property type="molecule type" value="Genomic_DNA"/>
</dbReference>
<dbReference type="Proteomes" id="UP000007013">
    <property type="component" value="Chromosome"/>
</dbReference>
<dbReference type="eggNOG" id="ENOG502ZDJ6">
    <property type="taxonomic scope" value="Bacteria"/>
</dbReference>